<feature type="repeat" description="Pumilio" evidence="3">
    <location>
        <begin position="266"/>
        <end position="301"/>
    </location>
</feature>
<keyword evidence="1" id="KW-0677">Repeat</keyword>
<dbReference type="InterPro" id="IPR001313">
    <property type="entry name" value="Pumilio_RNA-bd_rpt"/>
</dbReference>
<dbReference type="SUPFAM" id="SSF48371">
    <property type="entry name" value="ARM repeat"/>
    <property type="match status" value="1"/>
</dbReference>
<feature type="domain" description="PUM-HD" evidence="5">
    <location>
        <begin position="205"/>
        <end position="575"/>
    </location>
</feature>
<evidence type="ECO:0000256" key="4">
    <source>
        <dbReference type="SAM" id="MobiDB-lite"/>
    </source>
</evidence>
<dbReference type="GO" id="GO:0003729">
    <property type="term" value="F:mRNA binding"/>
    <property type="evidence" value="ECO:0007669"/>
    <property type="project" value="TreeGrafter"/>
</dbReference>
<reference evidence="7" key="1">
    <citation type="submission" date="2022-11" db="UniProtKB">
        <authorList>
            <consortium name="WormBaseParasite"/>
        </authorList>
    </citation>
    <scope>IDENTIFICATION</scope>
</reference>
<dbReference type="Proteomes" id="UP000887540">
    <property type="component" value="Unplaced"/>
</dbReference>
<evidence type="ECO:0000259" key="5">
    <source>
        <dbReference type="PROSITE" id="PS50303"/>
    </source>
</evidence>
<evidence type="ECO:0000256" key="2">
    <source>
        <dbReference type="ARBA" id="ARBA00022884"/>
    </source>
</evidence>
<dbReference type="InterPro" id="IPR016024">
    <property type="entry name" value="ARM-type_fold"/>
</dbReference>
<dbReference type="GO" id="GO:0005730">
    <property type="term" value="C:nucleolus"/>
    <property type="evidence" value="ECO:0007669"/>
    <property type="project" value="TreeGrafter"/>
</dbReference>
<dbReference type="InterPro" id="IPR011989">
    <property type="entry name" value="ARM-like"/>
</dbReference>
<feature type="region of interest" description="Disordered" evidence="4">
    <location>
        <begin position="1"/>
        <end position="85"/>
    </location>
</feature>
<dbReference type="Pfam" id="PF08144">
    <property type="entry name" value="CPL"/>
    <property type="match status" value="1"/>
</dbReference>
<evidence type="ECO:0000256" key="1">
    <source>
        <dbReference type="ARBA" id="ARBA00022737"/>
    </source>
</evidence>
<proteinExistence type="predicted"/>
<name>A0A914EDE8_9BILA</name>
<keyword evidence="6" id="KW-1185">Reference proteome</keyword>
<dbReference type="AlphaFoldDB" id="A0A914EDE8"/>
<dbReference type="InterPro" id="IPR040059">
    <property type="entry name" value="PUM3"/>
</dbReference>
<dbReference type="SMART" id="SM00025">
    <property type="entry name" value="Pumilio"/>
    <property type="match status" value="4"/>
</dbReference>
<dbReference type="PROSITE" id="PS50303">
    <property type="entry name" value="PUM_HD"/>
    <property type="match status" value="1"/>
</dbReference>
<keyword evidence="2" id="KW-0694">RNA-binding</keyword>
<dbReference type="PANTHER" id="PTHR13389">
    <property type="entry name" value="PUMILIO HOMOLOG 3"/>
    <property type="match status" value="1"/>
</dbReference>
<feature type="compositionally biased region" description="Basic residues" evidence="4">
    <location>
        <begin position="1"/>
        <end position="26"/>
    </location>
</feature>
<dbReference type="WBParaSite" id="ACRNAN_scaffold7029.g11569.t1">
    <property type="protein sequence ID" value="ACRNAN_scaffold7029.g11569.t1"/>
    <property type="gene ID" value="ACRNAN_scaffold7029.g11569"/>
</dbReference>
<dbReference type="PANTHER" id="PTHR13389:SF0">
    <property type="entry name" value="PUMILIO HOMOLOG 3"/>
    <property type="match status" value="1"/>
</dbReference>
<sequence length="716" mass="82105">MAIKSFKKSKKLGVVSKKKIVSKKSRKMEVGLSPDKNFNRQSPSNLDSKKKSTKRVSFSNRIEAQSPEPPDSVKQVITPRSESLPSKGILRVKSVSNGAEITPKSAKFKNKLPRVKQDTPNIEAMEVDEPVMVKPKFRKSNEHSAKLDKKLPKFDAGVMKKPKLMVKKSLKEKLLEMDRRQRKAFIRALREKSRPNFHLAMEVKLSWEKLRSSKTPPNVKEDCIQKIMSTVKGHLKDLIYAHDTSRVVQCLMALKRDDIRKALFDELLPEIVRMTKSQYARFFVKKMLKYGTREQKDQIINAFQGHCVKIYRIVWAAEVLEDAYNNHANAQQRLNILNEFYGKEYVLYKQSSPSLQLSEIIANDPAKKASIALNLEEALQPAVEKTTLKLSLTHKLLLEFFTVCSSEQRDNMVESLKDKIPEICITREGSRVGLFCVWNSKAAERKAIVKSFKGTVLNACKHEFAHRVLLGIFDCVDDTKLINKYILQEISNYIADIMLEKYGQKVLHYLVNPRDPRYFFKGEQELYKQGDNNEHSKKPKEVRYKELFEYIQESLYTYMAANMKELVFNKVTSMLVLNSLELPLPTDLFKREVGVSYRSSCYQALAEVVGEEFIPHNIEGPKHIIESGCGRFILNNLLRADKKFQDIKLSDHLAHLPKEHLASFIAVNNGCFVLKNMCESGSVTARNVVKSCVSIKALEKSPFVGAQWLLKELKKH</sequence>
<accession>A0A914EDE8</accession>
<evidence type="ECO:0000256" key="3">
    <source>
        <dbReference type="PROSITE-ProRule" id="PRU00317"/>
    </source>
</evidence>
<dbReference type="InterPro" id="IPR012959">
    <property type="entry name" value="CPL_dom"/>
</dbReference>
<organism evidence="6 7">
    <name type="scientific">Acrobeloides nanus</name>
    <dbReference type="NCBI Taxonomy" id="290746"/>
    <lineage>
        <taxon>Eukaryota</taxon>
        <taxon>Metazoa</taxon>
        <taxon>Ecdysozoa</taxon>
        <taxon>Nematoda</taxon>
        <taxon>Chromadorea</taxon>
        <taxon>Rhabditida</taxon>
        <taxon>Tylenchina</taxon>
        <taxon>Cephalobomorpha</taxon>
        <taxon>Cephaloboidea</taxon>
        <taxon>Cephalobidae</taxon>
        <taxon>Acrobeloides</taxon>
    </lineage>
</organism>
<dbReference type="GO" id="GO:0006417">
    <property type="term" value="P:regulation of translation"/>
    <property type="evidence" value="ECO:0007669"/>
    <property type="project" value="TreeGrafter"/>
</dbReference>
<dbReference type="Gene3D" id="1.25.10.10">
    <property type="entry name" value="Leucine-rich Repeat Variant"/>
    <property type="match status" value="2"/>
</dbReference>
<dbReference type="InterPro" id="IPR033133">
    <property type="entry name" value="PUM-HD"/>
</dbReference>
<evidence type="ECO:0000313" key="6">
    <source>
        <dbReference type="Proteomes" id="UP000887540"/>
    </source>
</evidence>
<dbReference type="PROSITE" id="PS50302">
    <property type="entry name" value="PUM"/>
    <property type="match status" value="1"/>
</dbReference>
<evidence type="ECO:0000313" key="7">
    <source>
        <dbReference type="WBParaSite" id="ACRNAN_scaffold7029.g11569.t1"/>
    </source>
</evidence>
<protein>
    <submittedName>
        <fullName evidence="7">PUM-HD domain-containing protein</fullName>
    </submittedName>
</protein>